<name>A0A9P4NUB5_9PEZI</name>
<evidence type="ECO:0000313" key="5">
    <source>
        <dbReference type="Proteomes" id="UP000800235"/>
    </source>
</evidence>
<dbReference type="OrthoDB" id="2133190at2759"/>
<dbReference type="Gene3D" id="4.10.280.10">
    <property type="entry name" value="Helix-loop-helix DNA-binding domain"/>
    <property type="match status" value="1"/>
</dbReference>
<dbReference type="SUPFAM" id="SSF47459">
    <property type="entry name" value="HLH, helix-loop-helix DNA-binding domain"/>
    <property type="match status" value="1"/>
</dbReference>
<dbReference type="Proteomes" id="UP000800235">
    <property type="component" value="Unassembled WGS sequence"/>
</dbReference>
<evidence type="ECO:0000313" key="4">
    <source>
        <dbReference type="EMBL" id="KAF2432384.1"/>
    </source>
</evidence>
<keyword evidence="1" id="KW-0175">Coiled coil</keyword>
<feature type="compositionally biased region" description="Acidic residues" evidence="2">
    <location>
        <begin position="107"/>
        <end position="116"/>
    </location>
</feature>
<dbReference type="AlphaFoldDB" id="A0A9P4NUB5"/>
<gene>
    <name evidence="4" type="ORF">EJ08DRAFT_585748</name>
</gene>
<dbReference type="EMBL" id="MU007026">
    <property type="protein sequence ID" value="KAF2432384.1"/>
    <property type="molecule type" value="Genomic_DNA"/>
</dbReference>
<dbReference type="Pfam" id="PF09427">
    <property type="entry name" value="DUF2014"/>
    <property type="match status" value="1"/>
</dbReference>
<comment type="caution">
    <text evidence="4">The sequence shown here is derived from an EMBL/GenBank/DDBJ whole genome shotgun (WGS) entry which is preliminary data.</text>
</comment>
<dbReference type="PROSITE" id="PS50888">
    <property type="entry name" value="BHLH"/>
    <property type="match status" value="1"/>
</dbReference>
<dbReference type="Pfam" id="PF00010">
    <property type="entry name" value="HLH"/>
    <property type="match status" value="1"/>
</dbReference>
<evidence type="ECO:0000259" key="3">
    <source>
        <dbReference type="PROSITE" id="PS50888"/>
    </source>
</evidence>
<feature type="domain" description="BHLH" evidence="3">
    <location>
        <begin position="66"/>
        <end position="140"/>
    </location>
</feature>
<sequence>MSFDGQQPFGNNPGQTLGVSPESVNTRAASSQVSSPDTNPPVSNNKKRKSQASENEPDQAGAAGPVKKTAHNMIEKRYRTNLNDKIAALRDSVPSLRIMSRANGESNEAEEGDDLDGLTPAHKLNKATVLSKATEYIQHLEKQNKKLMTELAAIKTRLESFEKVAMGPLMTVGTPDSILQHQEDPFTQIASARSSSAPSMPPPRGMIPVPENIMALHRTSVNQPHYAHGPGYPGYNHSIANTRPAIPAPLGQPRMMQGRSGNFVNKLMVGSLAGLMLMEGFSEREQSGEEPDGRGLFAMPFTLISRLARFLIPRTLVFGVRPYDALATIKLFMIIGTFGYLCFPLLDFKPRPRKGKVDAAQLTSAPSLASPVEVRRKAWLTAIQTVWVPRHNFWLEVAALLLKTLKLSTRKLVGWNSYAMLTGITKEQEQARVKAWDIALDAQLTGGDAEISMSRLILTLLASGTLPDTPVRLMLKAVHIRVLLWEVAKAGYGRWYMFEELSSKLARSYWNAARNENKLLIANAARDNDKTVELLPDHLVALLEHDADEVLAAVIIERAYNLAWNLPTPDDQQPKEGMDTVVEDFAISSASDALAAWFSSWQLAQVLSQPFDTSSKLLHTLDDAICTAPPTSNVQLRALVAKAVLVKEKREEHIEAACAALPPPPSRLSFSSDNSLGSPIRYGLVNTVIPIPVSADIDDALYFAKAVSYAEQALAHPDVPMSPMACIVWNDTLTQLVSYNPGLRDTTLLRLAAELALLDAFIALPAIRETSRWSLEKLAHHMRVTVGKADMPLASKKAVVAHCIQTSKQLAGIDADFDPGYVSQEAT</sequence>
<feature type="compositionally biased region" description="Polar residues" evidence="2">
    <location>
        <begin position="1"/>
        <end position="44"/>
    </location>
</feature>
<dbReference type="GO" id="GO:0045944">
    <property type="term" value="P:positive regulation of transcription by RNA polymerase II"/>
    <property type="evidence" value="ECO:0007669"/>
    <property type="project" value="InterPro"/>
</dbReference>
<feature type="region of interest" description="Disordered" evidence="2">
    <location>
        <begin position="100"/>
        <end position="119"/>
    </location>
</feature>
<dbReference type="InterPro" id="IPR019006">
    <property type="entry name" value="Sre1_C"/>
</dbReference>
<dbReference type="InterPro" id="IPR052099">
    <property type="entry name" value="Regulatory_TF_Diverse"/>
</dbReference>
<dbReference type="SMART" id="SM00353">
    <property type="entry name" value="HLH"/>
    <property type="match status" value="1"/>
</dbReference>
<dbReference type="PANTHER" id="PTHR47336:SF2">
    <property type="entry name" value="TRANSCRIPTION FACTOR HMS1-RELATED"/>
    <property type="match status" value="1"/>
</dbReference>
<dbReference type="PANTHER" id="PTHR47336">
    <property type="entry name" value="TRANSCRIPTION FACTOR HMS1-RELATED"/>
    <property type="match status" value="1"/>
</dbReference>
<accession>A0A9P4NUB5</accession>
<dbReference type="InterPro" id="IPR011598">
    <property type="entry name" value="bHLH_dom"/>
</dbReference>
<dbReference type="GO" id="GO:0032933">
    <property type="term" value="P:SREBP signaling pathway"/>
    <property type="evidence" value="ECO:0007669"/>
    <property type="project" value="InterPro"/>
</dbReference>
<organism evidence="4 5">
    <name type="scientific">Tothia fuscella</name>
    <dbReference type="NCBI Taxonomy" id="1048955"/>
    <lineage>
        <taxon>Eukaryota</taxon>
        <taxon>Fungi</taxon>
        <taxon>Dikarya</taxon>
        <taxon>Ascomycota</taxon>
        <taxon>Pezizomycotina</taxon>
        <taxon>Dothideomycetes</taxon>
        <taxon>Pleosporomycetidae</taxon>
        <taxon>Venturiales</taxon>
        <taxon>Cylindrosympodiaceae</taxon>
        <taxon>Tothia</taxon>
    </lineage>
</organism>
<evidence type="ECO:0000256" key="1">
    <source>
        <dbReference type="SAM" id="Coils"/>
    </source>
</evidence>
<dbReference type="CDD" id="cd11399">
    <property type="entry name" value="bHLHzip_scHMS1_like"/>
    <property type="match status" value="1"/>
</dbReference>
<dbReference type="GO" id="GO:0046983">
    <property type="term" value="F:protein dimerization activity"/>
    <property type="evidence" value="ECO:0007669"/>
    <property type="project" value="InterPro"/>
</dbReference>
<feature type="region of interest" description="Disordered" evidence="2">
    <location>
        <begin position="1"/>
        <end position="71"/>
    </location>
</feature>
<dbReference type="InterPro" id="IPR036638">
    <property type="entry name" value="HLH_DNA-bd_sf"/>
</dbReference>
<feature type="coiled-coil region" evidence="1">
    <location>
        <begin position="130"/>
        <end position="164"/>
    </location>
</feature>
<proteinExistence type="predicted"/>
<keyword evidence="5" id="KW-1185">Reference proteome</keyword>
<evidence type="ECO:0000256" key="2">
    <source>
        <dbReference type="SAM" id="MobiDB-lite"/>
    </source>
</evidence>
<reference evidence="4" key="1">
    <citation type="journal article" date="2020" name="Stud. Mycol.">
        <title>101 Dothideomycetes genomes: a test case for predicting lifestyles and emergence of pathogens.</title>
        <authorList>
            <person name="Haridas S."/>
            <person name="Albert R."/>
            <person name="Binder M."/>
            <person name="Bloem J."/>
            <person name="Labutti K."/>
            <person name="Salamov A."/>
            <person name="Andreopoulos B."/>
            <person name="Baker S."/>
            <person name="Barry K."/>
            <person name="Bills G."/>
            <person name="Bluhm B."/>
            <person name="Cannon C."/>
            <person name="Castanera R."/>
            <person name="Culley D."/>
            <person name="Daum C."/>
            <person name="Ezra D."/>
            <person name="Gonzalez J."/>
            <person name="Henrissat B."/>
            <person name="Kuo A."/>
            <person name="Liang C."/>
            <person name="Lipzen A."/>
            <person name="Lutzoni F."/>
            <person name="Magnuson J."/>
            <person name="Mondo S."/>
            <person name="Nolan M."/>
            <person name="Ohm R."/>
            <person name="Pangilinan J."/>
            <person name="Park H.-J."/>
            <person name="Ramirez L."/>
            <person name="Alfaro M."/>
            <person name="Sun H."/>
            <person name="Tritt A."/>
            <person name="Yoshinaga Y."/>
            <person name="Zwiers L.-H."/>
            <person name="Turgeon B."/>
            <person name="Goodwin S."/>
            <person name="Spatafora J."/>
            <person name="Crous P."/>
            <person name="Grigoriev I."/>
        </authorList>
    </citation>
    <scope>NUCLEOTIDE SEQUENCE</scope>
    <source>
        <strain evidence="4">CBS 130266</strain>
    </source>
</reference>
<protein>
    <recommendedName>
        <fullName evidence="3">BHLH domain-containing protein</fullName>
    </recommendedName>
</protein>